<feature type="domain" description="Histidine kinase" evidence="14">
    <location>
        <begin position="295"/>
        <end position="511"/>
    </location>
</feature>
<dbReference type="InterPro" id="IPR036890">
    <property type="entry name" value="HATPase_C_sf"/>
</dbReference>
<evidence type="ECO:0000259" key="15">
    <source>
        <dbReference type="PROSITE" id="PS50112"/>
    </source>
</evidence>
<dbReference type="PANTHER" id="PTHR42878">
    <property type="entry name" value="TWO-COMPONENT HISTIDINE KINASE"/>
    <property type="match status" value="1"/>
</dbReference>
<evidence type="ECO:0000256" key="9">
    <source>
        <dbReference type="ARBA" id="ARBA00022840"/>
    </source>
</evidence>
<keyword evidence="6" id="KW-0812">Transmembrane</keyword>
<protein>
    <recommendedName>
        <fullName evidence="3">histidine kinase</fullName>
        <ecNumber evidence="3">2.7.13.3</ecNumber>
    </recommendedName>
</protein>
<evidence type="ECO:0000256" key="13">
    <source>
        <dbReference type="SAM" id="Coils"/>
    </source>
</evidence>
<dbReference type="InterPro" id="IPR035965">
    <property type="entry name" value="PAS-like_dom_sf"/>
</dbReference>
<dbReference type="CDD" id="cd00130">
    <property type="entry name" value="PAS"/>
    <property type="match status" value="1"/>
</dbReference>
<dbReference type="Gene3D" id="1.10.287.130">
    <property type="match status" value="1"/>
</dbReference>
<dbReference type="PROSITE" id="PS50112">
    <property type="entry name" value="PAS"/>
    <property type="match status" value="1"/>
</dbReference>
<comment type="subcellular location">
    <subcellularLocation>
        <location evidence="2">Membrane</location>
        <topology evidence="2">Multi-pass membrane protein</topology>
    </subcellularLocation>
</comment>
<dbReference type="RefSeq" id="WP_015862785.1">
    <property type="nucleotide sequence ID" value="NC_012796.1"/>
</dbReference>
<dbReference type="SMART" id="SM00388">
    <property type="entry name" value="HisKA"/>
    <property type="match status" value="1"/>
</dbReference>
<keyword evidence="11" id="KW-0902">Two-component regulatory system</keyword>
<dbReference type="PROSITE" id="PS50885">
    <property type="entry name" value="HAMP"/>
    <property type="match status" value="1"/>
</dbReference>
<accession>C4XPW0</accession>
<dbReference type="SUPFAM" id="SSF55874">
    <property type="entry name" value="ATPase domain of HSP90 chaperone/DNA topoisomerase II/histidine kinase"/>
    <property type="match status" value="1"/>
</dbReference>
<dbReference type="InterPro" id="IPR003594">
    <property type="entry name" value="HATPase_dom"/>
</dbReference>
<proteinExistence type="predicted"/>
<dbReference type="SUPFAM" id="SSF47384">
    <property type="entry name" value="Homodimeric domain of signal transducing histidine kinase"/>
    <property type="match status" value="1"/>
</dbReference>
<dbReference type="PANTHER" id="PTHR42878:SF7">
    <property type="entry name" value="SENSOR HISTIDINE KINASE GLRK"/>
    <property type="match status" value="1"/>
</dbReference>
<dbReference type="GO" id="GO:0000155">
    <property type="term" value="F:phosphorelay sensor kinase activity"/>
    <property type="evidence" value="ECO:0007669"/>
    <property type="project" value="InterPro"/>
</dbReference>
<dbReference type="CDD" id="cd06225">
    <property type="entry name" value="HAMP"/>
    <property type="match status" value="1"/>
</dbReference>
<keyword evidence="10" id="KW-1133">Transmembrane helix</keyword>
<dbReference type="InterPro" id="IPR050351">
    <property type="entry name" value="BphY/WalK/GraS-like"/>
</dbReference>
<organism evidence="17 18">
    <name type="scientific">Solidesulfovibrio magneticus (strain ATCC 700980 / DSM 13731 / RS-1)</name>
    <name type="common">Desulfovibrio magneticus</name>
    <dbReference type="NCBI Taxonomy" id="573370"/>
    <lineage>
        <taxon>Bacteria</taxon>
        <taxon>Pseudomonadati</taxon>
        <taxon>Thermodesulfobacteriota</taxon>
        <taxon>Desulfovibrionia</taxon>
        <taxon>Desulfovibrionales</taxon>
        <taxon>Desulfovibrionaceae</taxon>
        <taxon>Solidesulfovibrio</taxon>
    </lineage>
</organism>
<dbReference type="GO" id="GO:0000156">
    <property type="term" value="F:phosphorelay response regulator activity"/>
    <property type="evidence" value="ECO:0007669"/>
    <property type="project" value="TreeGrafter"/>
</dbReference>
<dbReference type="eggNOG" id="COG5002">
    <property type="taxonomic scope" value="Bacteria"/>
</dbReference>
<dbReference type="eggNOG" id="COG5000">
    <property type="taxonomic scope" value="Bacteria"/>
</dbReference>
<dbReference type="Gene3D" id="3.30.450.20">
    <property type="entry name" value="PAS domain"/>
    <property type="match status" value="1"/>
</dbReference>
<dbReference type="InterPro" id="IPR013767">
    <property type="entry name" value="PAS_fold"/>
</dbReference>
<dbReference type="SMART" id="SM00387">
    <property type="entry name" value="HATPase_c"/>
    <property type="match status" value="1"/>
</dbReference>
<evidence type="ECO:0000256" key="5">
    <source>
        <dbReference type="ARBA" id="ARBA00022679"/>
    </source>
</evidence>
<keyword evidence="8 17" id="KW-0418">Kinase</keyword>
<reference evidence="17 18" key="1">
    <citation type="journal article" date="2009" name="Genome Res.">
        <title>Whole genome sequence of Desulfovibrio magneticus strain RS-1 revealed common gene clusters in magnetotactic bacteria.</title>
        <authorList>
            <person name="Nakazawa H."/>
            <person name="Arakaki A."/>
            <person name="Narita-Yamada S."/>
            <person name="Yashiro I."/>
            <person name="Jinno K."/>
            <person name="Aoki N."/>
            <person name="Tsuruyama A."/>
            <person name="Okamura Y."/>
            <person name="Tanikawa S."/>
            <person name="Fujita N."/>
            <person name="Takeyama H."/>
            <person name="Matsunaga T."/>
        </authorList>
    </citation>
    <scope>NUCLEOTIDE SEQUENCE [LARGE SCALE GENOMIC DNA]</scope>
    <source>
        <strain evidence="18">ATCC 700980 / DSM 13731 / RS-1</strain>
    </source>
</reference>
<keyword evidence="9" id="KW-0067">ATP-binding</keyword>
<sequence length="512" mass="58017">MIELSEDLVDSLSEVIFNLIHGKKTPPIVLPDSYPENEFRQLVGYVNKFIVSYDDFAEYMYALSRGELDKTPPKSGLKVLHSYKSLQSHLLHLTWIAQQIAAGDFSQRVDFMGDFSVAFNQMAEDLSKAFHRIECQNKELSDLNFSLERNIKDLIQAKQKLTENENKLDAIVSAASDAIVLFNSRGLVVHWNRSAEKLFGFSAHEIIGHSLADHILPPTDRKVLADLIPELLNQSGDNKDRRFEMTAMRRDSSLLPIEIAFTSTRYGHENYGLAIIRDITERFRLEALKRDVERITRHDLKAPLNGIIGLPQIILDDYDLPQEVREFLILIKDSGYAMLKMIELSLDLYKMETGTYIFSPDSVDITATLKQITNELLPYFTAKQLKINYKWEQQGPLSNSPIFVEGERLLCYSMFSNLIKNALEAAPANSEIMINITAGNKVLTEIHNFGVIPNKIHDVFFDKYVTEGKKQGTGLGTYSARLFAKTQNGDIGFTSTEELGTTVWVSMMPASK</sequence>
<evidence type="ECO:0000256" key="4">
    <source>
        <dbReference type="ARBA" id="ARBA00022553"/>
    </source>
</evidence>
<feature type="domain" description="PAS" evidence="15">
    <location>
        <begin position="164"/>
        <end position="235"/>
    </location>
</feature>
<evidence type="ECO:0000256" key="12">
    <source>
        <dbReference type="ARBA" id="ARBA00023136"/>
    </source>
</evidence>
<evidence type="ECO:0000256" key="6">
    <source>
        <dbReference type="ARBA" id="ARBA00022692"/>
    </source>
</evidence>
<dbReference type="GO" id="GO:0016020">
    <property type="term" value="C:membrane"/>
    <property type="evidence" value="ECO:0007669"/>
    <property type="project" value="UniProtKB-SubCell"/>
</dbReference>
<dbReference type="InterPro" id="IPR036097">
    <property type="entry name" value="HisK_dim/P_sf"/>
</dbReference>
<dbReference type="OrthoDB" id="9787818at2"/>
<dbReference type="GO" id="GO:0006355">
    <property type="term" value="P:regulation of DNA-templated transcription"/>
    <property type="evidence" value="ECO:0007669"/>
    <property type="project" value="InterPro"/>
</dbReference>
<dbReference type="EMBL" id="AP010904">
    <property type="protein sequence ID" value="BAH77660.1"/>
    <property type="molecule type" value="Genomic_DNA"/>
</dbReference>
<dbReference type="KEGG" id="dma:DMR_41690"/>
<dbReference type="Pfam" id="PF00512">
    <property type="entry name" value="HisKA"/>
    <property type="match status" value="1"/>
</dbReference>
<keyword evidence="5" id="KW-0808">Transferase</keyword>
<dbReference type="HOGENOM" id="CLU_531826_0_0_7"/>
<dbReference type="Pfam" id="PF02518">
    <property type="entry name" value="HATPase_c"/>
    <property type="match status" value="1"/>
</dbReference>
<evidence type="ECO:0000313" key="17">
    <source>
        <dbReference type="EMBL" id="BAH77660.1"/>
    </source>
</evidence>
<dbReference type="GO" id="GO:0007234">
    <property type="term" value="P:osmosensory signaling via phosphorelay pathway"/>
    <property type="evidence" value="ECO:0007669"/>
    <property type="project" value="TreeGrafter"/>
</dbReference>
<dbReference type="Proteomes" id="UP000009071">
    <property type="component" value="Chromosome"/>
</dbReference>
<dbReference type="Pfam" id="PF00989">
    <property type="entry name" value="PAS"/>
    <property type="match status" value="1"/>
</dbReference>
<dbReference type="AlphaFoldDB" id="C4XPW0"/>
<dbReference type="STRING" id="573370.DMR_41690"/>
<dbReference type="InterPro" id="IPR000014">
    <property type="entry name" value="PAS"/>
</dbReference>
<evidence type="ECO:0000256" key="8">
    <source>
        <dbReference type="ARBA" id="ARBA00022777"/>
    </source>
</evidence>
<dbReference type="SUPFAM" id="SSF55785">
    <property type="entry name" value="PYP-like sensor domain (PAS domain)"/>
    <property type="match status" value="1"/>
</dbReference>
<dbReference type="InterPro" id="IPR005467">
    <property type="entry name" value="His_kinase_dom"/>
</dbReference>
<dbReference type="SMART" id="SM00091">
    <property type="entry name" value="PAS"/>
    <property type="match status" value="1"/>
</dbReference>
<dbReference type="GO" id="GO:0030295">
    <property type="term" value="F:protein kinase activator activity"/>
    <property type="evidence" value="ECO:0007669"/>
    <property type="project" value="TreeGrafter"/>
</dbReference>
<feature type="domain" description="HAMP" evidence="16">
    <location>
        <begin position="84"/>
        <end position="131"/>
    </location>
</feature>
<evidence type="ECO:0000256" key="3">
    <source>
        <dbReference type="ARBA" id="ARBA00012438"/>
    </source>
</evidence>
<keyword evidence="12" id="KW-0472">Membrane</keyword>
<keyword evidence="4" id="KW-0597">Phosphoprotein</keyword>
<dbReference type="InterPro" id="IPR003660">
    <property type="entry name" value="HAMP_dom"/>
</dbReference>
<dbReference type="eggNOG" id="COG2205">
    <property type="taxonomic scope" value="Bacteria"/>
</dbReference>
<keyword evidence="13" id="KW-0175">Coiled coil</keyword>
<evidence type="ECO:0000256" key="11">
    <source>
        <dbReference type="ARBA" id="ARBA00023012"/>
    </source>
</evidence>
<evidence type="ECO:0000259" key="14">
    <source>
        <dbReference type="PROSITE" id="PS50109"/>
    </source>
</evidence>
<keyword evidence="7" id="KW-0547">Nucleotide-binding</keyword>
<dbReference type="EC" id="2.7.13.3" evidence="3"/>
<feature type="coiled-coil region" evidence="13">
    <location>
        <begin position="137"/>
        <end position="167"/>
    </location>
</feature>
<evidence type="ECO:0000256" key="10">
    <source>
        <dbReference type="ARBA" id="ARBA00022989"/>
    </source>
</evidence>
<dbReference type="InterPro" id="IPR003661">
    <property type="entry name" value="HisK_dim/P_dom"/>
</dbReference>
<comment type="catalytic activity">
    <reaction evidence="1">
        <text>ATP + protein L-histidine = ADP + protein N-phospho-L-histidine.</text>
        <dbReference type="EC" id="2.7.13.3"/>
    </reaction>
</comment>
<evidence type="ECO:0000259" key="16">
    <source>
        <dbReference type="PROSITE" id="PS50885"/>
    </source>
</evidence>
<dbReference type="NCBIfam" id="TIGR00229">
    <property type="entry name" value="sensory_box"/>
    <property type="match status" value="1"/>
</dbReference>
<evidence type="ECO:0000256" key="1">
    <source>
        <dbReference type="ARBA" id="ARBA00000085"/>
    </source>
</evidence>
<gene>
    <name evidence="17" type="ordered locus">DMR_41690</name>
</gene>
<evidence type="ECO:0000256" key="2">
    <source>
        <dbReference type="ARBA" id="ARBA00004141"/>
    </source>
</evidence>
<dbReference type="GO" id="GO:0005524">
    <property type="term" value="F:ATP binding"/>
    <property type="evidence" value="ECO:0007669"/>
    <property type="project" value="UniProtKB-KW"/>
</dbReference>
<evidence type="ECO:0000313" key="18">
    <source>
        <dbReference type="Proteomes" id="UP000009071"/>
    </source>
</evidence>
<dbReference type="CDD" id="cd00082">
    <property type="entry name" value="HisKA"/>
    <property type="match status" value="1"/>
</dbReference>
<evidence type="ECO:0000256" key="7">
    <source>
        <dbReference type="ARBA" id="ARBA00022741"/>
    </source>
</evidence>
<dbReference type="PROSITE" id="PS50109">
    <property type="entry name" value="HIS_KIN"/>
    <property type="match status" value="1"/>
</dbReference>
<dbReference type="Gene3D" id="3.30.565.10">
    <property type="entry name" value="Histidine kinase-like ATPase, C-terminal domain"/>
    <property type="match status" value="1"/>
</dbReference>
<name>C4XPW0_SOLM1</name>
<dbReference type="CDD" id="cd00075">
    <property type="entry name" value="HATPase"/>
    <property type="match status" value="1"/>
</dbReference>
<keyword evidence="18" id="KW-1185">Reference proteome</keyword>